<organism evidence="2 3">
    <name type="scientific">Romanomermis culicivorax</name>
    <name type="common">Nematode worm</name>
    <dbReference type="NCBI Taxonomy" id="13658"/>
    <lineage>
        <taxon>Eukaryota</taxon>
        <taxon>Metazoa</taxon>
        <taxon>Ecdysozoa</taxon>
        <taxon>Nematoda</taxon>
        <taxon>Enoplea</taxon>
        <taxon>Dorylaimia</taxon>
        <taxon>Mermithida</taxon>
        <taxon>Mermithoidea</taxon>
        <taxon>Mermithidae</taxon>
        <taxon>Romanomermis</taxon>
    </lineage>
</organism>
<sequence>MQFHPFLSLASCFQKSRNVAVGVQVESGRTGGRSLRPRRENSTDAVTLHKKLA</sequence>
<dbReference type="WBParaSite" id="nRc.2.0.1.t38678-RA">
    <property type="protein sequence ID" value="nRc.2.0.1.t38678-RA"/>
    <property type="gene ID" value="nRc.2.0.1.g38678"/>
</dbReference>
<evidence type="ECO:0000313" key="2">
    <source>
        <dbReference type="Proteomes" id="UP000887565"/>
    </source>
</evidence>
<proteinExistence type="predicted"/>
<keyword evidence="2" id="KW-1185">Reference proteome</keyword>
<evidence type="ECO:0000256" key="1">
    <source>
        <dbReference type="SAM" id="MobiDB-lite"/>
    </source>
</evidence>
<name>A0A915KKW8_ROMCU</name>
<accession>A0A915KKW8</accession>
<protein>
    <submittedName>
        <fullName evidence="3">Uncharacterized protein</fullName>
    </submittedName>
</protein>
<dbReference type="Proteomes" id="UP000887565">
    <property type="component" value="Unplaced"/>
</dbReference>
<dbReference type="AlphaFoldDB" id="A0A915KKW8"/>
<evidence type="ECO:0000313" key="3">
    <source>
        <dbReference type="WBParaSite" id="nRc.2.0.1.t38678-RA"/>
    </source>
</evidence>
<reference evidence="3" key="1">
    <citation type="submission" date="2022-11" db="UniProtKB">
        <authorList>
            <consortium name="WormBaseParasite"/>
        </authorList>
    </citation>
    <scope>IDENTIFICATION</scope>
</reference>
<feature type="region of interest" description="Disordered" evidence="1">
    <location>
        <begin position="27"/>
        <end position="53"/>
    </location>
</feature>